<evidence type="ECO:0000259" key="7">
    <source>
        <dbReference type="PROSITE" id="PS51352"/>
    </source>
</evidence>
<comment type="caution">
    <text evidence="8">The sequence shown here is derived from an EMBL/GenBank/DDBJ whole genome shotgun (WGS) entry which is preliminary data.</text>
</comment>
<comment type="function">
    <text evidence="6">Thiol-specific peroxidase that catalyzes the reduction of hydrogen peroxide and organic hydroperoxides to water and alcohols, respectively. Plays a role in cell protection against oxidative stress by detoxifying peroxides.</text>
</comment>
<keyword evidence="9" id="KW-1185">Reference proteome</keyword>
<dbReference type="InterPro" id="IPR013740">
    <property type="entry name" value="Redoxin"/>
</dbReference>
<keyword evidence="2 6" id="KW-0049">Antioxidant</keyword>
<dbReference type="InterPro" id="IPR050455">
    <property type="entry name" value="Tpx_Peroxidase_subfamily"/>
</dbReference>
<dbReference type="PROSITE" id="PS01265">
    <property type="entry name" value="TPX"/>
    <property type="match status" value="1"/>
</dbReference>
<name>A0A918VJI7_9GAMM</name>
<comment type="similarity">
    <text evidence="6">Belongs to the peroxiredoxin family. Tpx subfamily.</text>
</comment>
<dbReference type="Gene3D" id="3.40.30.10">
    <property type="entry name" value="Glutaredoxin"/>
    <property type="match status" value="1"/>
</dbReference>
<dbReference type="GO" id="GO:0008379">
    <property type="term" value="F:thioredoxin peroxidase activity"/>
    <property type="evidence" value="ECO:0007669"/>
    <property type="project" value="UniProtKB-UniRule"/>
</dbReference>
<sequence>MQVTLKGNAVNLTGDFPTVGSDAPAFTLTTASLADVGLDDYAGKKKVISIVPSLDTAVCATSTQKFNAQVADKENVQLLVVSGDLPFAAGRFCEANSAQDTVTLSTMRNTTFASDYGVLMADGPLAGLTARAVVVLDENNKVTYAQLVPEITQEPDYDAALAAL</sequence>
<evidence type="ECO:0000256" key="4">
    <source>
        <dbReference type="ARBA" id="ARBA00023157"/>
    </source>
</evidence>
<gene>
    <name evidence="6 8" type="primary">tpx</name>
    <name evidence="8" type="ORF">GCM10008090_11710</name>
</gene>
<comment type="subunit">
    <text evidence="6">Homodimer.</text>
</comment>
<proteinExistence type="inferred from homology"/>
<dbReference type="PANTHER" id="PTHR43110:SF1">
    <property type="entry name" value="THIOL PEROXIDASE"/>
    <property type="match status" value="1"/>
</dbReference>
<evidence type="ECO:0000256" key="2">
    <source>
        <dbReference type="ARBA" id="ARBA00022862"/>
    </source>
</evidence>
<evidence type="ECO:0000313" key="9">
    <source>
        <dbReference type="Proteomes" id="UP000614811"/>
    </source>
</evidence>
<feature type="domain" description="Thioredoxin" evidence="7">
    <location>
        <begin position="17"/>
        <end position="164"/>
    </location>
</feature>
<dbReference type="InterPro" id="IPR018219">
    <property type="entry name" value="Tpx_CS"/>
</dbReference>
<keyword evidence="1 6" id="KW-0575">Peroxidase</keyword>
<dbReference type="EC" id="1.11.1.24" evidence="6"/>
<keyword evidence="3 6" id="KW-0560">Oxidoreductase</keyword>
<reference evidence="8" key="1">
    <citation type="journal article" date="2014" name="Int. J. Syst. Evol. Microbiol.">
        <title>Complete genome sequence of Corynebacterium casei LMG S-19264T (=DSM 44701T), isolated from a smear-ripened cheese.</title>
        <authorList>
            <consortium name="US DOE Joint Genome Institute (JGI-PGF)"/>
            <person name="Walter F."/>
            <person name="Albersmeier A."/>
            <person name="Kalinowski J."/>
            <person name="Ruckert C."/>
        </authorList>
    </citation>
    <scope>NUCLEOTIDE SEQUENCE</scope>
    <source>
        <strain evidence="8">KCTC 12711</strain>
    </source>
</reference>
<feature type="active site" description="Cysteine sulfenic acid (-SOH) intermediate" evidence="6">
    <location>
        <position position="59"/>
    </location>
</feature>
<dbReference type="PROSITE" id="PS51352">
    <property type="entry name" value="THIOREDOXIN_2"/>
    <property type="match status" value="1"/>
</dbReference>
<dbReference type="NCBIfam" id="NF001808">
    <property type="entry name" value="PRK00522.1"/>
    <property type="match status" value="1"/>
</dbReference>
<dbReference type="EMBL" id="BMXA01000002">
    <property type="protein sequence ID" value="GHA04066.1"/>
    <property type="molecule type" value="Genomic_DNA"/>
</dbReference>
<dbReference type="Pfam" id="PF08534">
    <property type="entry name" value="Redoxin"/>
    <property type="match status" value="1"/>
</dbReference>
<dbReference type="SUPFAM" id="SSF52833">
    <property type="entry name" value="Thioredoxin-like"/>
    <property type="match status" value="1"/>
</dbReference>
<dbReference type="HAMAP" id="MF_00269">
    <property type="entry name" value="Tpx"/>
    <property type="match status" value="1"/>
</dbReference>
<evidence type="ECO:0000256" key="1">
    <source>
        <dbReference type="ARBA" id="ARBA00022559"/>
    </source>
</evidence>
<accession>A0A918VJI7</accession>
<evidence type="ECO:0000256" key="6">
    <source>
        <dbReference type="HAMAP-Rule" id="MF_00269"/>
    </source>
</evidence>
<evidence type="ECO:0000256" key="5">
    <source>
        <dbReference type="ARBA" id="ARBA00023284"/>
    </source>
</evidence>
<dbReference type="CDD" id="cd03014">
    <property type="entry name" value="PRX_Atyp2cys"/>
    <property type="match status" value="1"/>
</dbReference>
<evidence type="ECO:0000256" key="3">
    <source>
        <dbReference type="ARBA" id="ARBA00023002"/>
    </source>
</evidence>
<reference evidence="8" key="2">
    <citation type="submission" date="2020-09" db="EMBL/GenBank/DDBJ databases">
        <authorList>
            <person name="Sun Q."/>
            <person name="Kim S."/>
        </authorList>
    </citation>
    <scope>NUCLEOTIDE SEQUENCE</scope>
    <source>
        <strain evidence="8">KCTC 12711</strain>
    </source>
</reference>
<comment type="catalytic activity">
    <reaction evidence="6">
        <text>a hydroperoxide + [thioredoxin]-dithiol = an alcohol + [thioredoxin]-disulfide + H2O</text>
        <dbReference type="Rhea" id="RHEA:62620"/>
        <dbReference type="Rhea" id="RHEA-COMP:10698"/>
        <dbReference type="Rhea" id="RHEA-COMP:10700"/>
        <dbReference type="ChEBI" id="CHEBI:15377"/>
        <dbReference type="ChEBI" id="CHEBI:29950"/>
        <dbReference type="ChEBI" id="CHEBI:30879"/>
        <dbReference type="ChEBI" id="CHEBI:35924"/>
        <dbReference type="ChEBI" id="CHEBI:50058"/>
        <dbReference type="EC" id="1.11.1.24"/>
    </reaction>
</comment>
<dbReference type="PANTHER" id="PTHR43110">
    <property type="entry name" value="THIOL PEROXIDASE"/>
    <property type="match status" value="1"/>
</dbReference>
<organism evidence="8 9">
    <name type="scientific">Arenicella chitinivorans</name>
    <dbReference type="NCBI Taxonomy" id="1329800"/>
    <lineage>
        <taxon>Bacteria</taxon>
        <taxon>Pseudomonadati</taxon>
        <taxon>Pseudomonadota</taxon>
        <taxon>Gammaproteobacteria</taxon>
        <taxon>Arenicellales</taxon>
        <taxon>Arenicellaceae</taxon>
        <taxon>Arenicella</taxon>
    </lineage>
</organism>
<comment type="miscellaneous">
    <text evidence="6">The active site is a conserved redox-active cysteine residue, the peroxidatic cysteine (C(P)), which makes the nucleophilic attack on the peroxide substrate. The peroxide oxidizes the C(P)-SH to cysteine sulfenic acid (C(P)-SOH), which then reacts with another cysteine residue, the resolving cysteine (C(R)), to form a disulfide bridge. The disulfide is subsequently reduced by an appropriate electron donor to complete the catalytic cycle. In this atypical 2-Cys peroxiredoxin, C(R) is present in the same subunit to form an intramolecular disulfide. The disulfide is subsequently reduced by thioredoxin.</text>
</comment>
<protein>
    <recommendedName>
        <fullName evidence="6">Thiol peroxidase</fullName>
        <shortName evidence="6">Tpx</shortName>
        <ecNumber evidence="6">1.11.1.24</ecNumber>
    </recommendedName>
    <alternativeName>
        <fullName evidence="6">Peroxiredoxin tpx</fullName>
        <shortName evidence="6">Prx</shortName>
    </alternativeName>
    <alternativeName>
        <fullName evidence="6">Thioredoxin peroxidase</fullName>
    </alternativeName>
    <alternativeName>
        <fullName evidence="6">Thioredoxin-dependent peroxiredoxin</fullName>
    </alternativeName>
</protein>
<feature type="disulfide bond" description="Redox-active" evidence="6">
    <location>
        <begin position="59"/>
        <end position="93"/>
    </location>
</feature>
<keyword evidence="4 6" id="KW-1015">Disulfide bond</keyword>
<dbReference type="Proteomes" id="UP000614811">
    <property type="component" value="Unassembled WGS sequence"/>
</dbReference>
<keyword evidence="5 6" id="KW-0676">Redox-active center</keyword>
<dbReference type="InterPro" id="IPR036249">
    <property type="entry name" value="Thioredoxin-like_sf"/>
</dbReference>
<dbReference type="InterPro" id="IPR013766">
    <property type="entry name" value="Thioredoxin_domain"/>
</dbReference>
<dbReference type="InterPro" id="IPR002065">
    <property type="entry name" value="TPX"/>
</dbReference>
<evidence type="ECO:0000313" key="8">
    <source>
        <dbReference type="EMBL" id="GHA04066.1"/>
    </source>
</evidence>
<dbReference type="AlphaFoldDB" id="A0A918VJI7"/>
<dbReference type="RefSeq" id="WP_189399108.1">
    <property type="nucleotide sequence ID" value="NZ_BMXA01000002.1"/>
</dbReference>